<gene>
    <name evidence="3" type="ORF">JVT61DRAFT_3236</name>
</gene>
<dbReference type="PANTHER" id="PTHR15526:SF5">
    <property type="entry name" value="MUSKELIN"/>
    <property type="match status" value="1"/>
</dbReference>
<organism evidence="3 4">
    <name type="scientific">Boletus reticuloceps</name>
    <dbReference type="NCBI Taxonomy" id="495285"/>
    <lineage>
        <taxon>Eukaryota</taxon>
        <taxon>Fungi</taxon>
        <taxon>Dikarya</taxon>
        <taxon>Basidiomycota</taxon>
        <taxon>Agaricomycotina</taxon>
        <taxon>Agaricomycetes</taxon>
        <taxon>Agaricomycetidae</taxon>
        <taxon>Boletales</taxon>
        <taxon>Boletineae</taxon>
        <taxon>Boletaceae</taxon>
        <taxon>Boletoideae</taxon>
        <taxon>Boletus</taxon>
    </lineage>
</organism>
<accession>A0A8I2YN24</accession>
<dbReference type="Pfam" id="PF24681">
    <property type="entry name" value="Kelch_KLHDC2_KLHL20_DRC7"/>
    <property type="match status" value="1"/>
</dbReference>
<name>A0A8I2YN24_9AGAM</name>
<dbReference type="InterPro" id="IPR052456">
    <property type="entry name" value="CTLH_complex_component"/>
</dbReference>
<dbReference type="AlphaFoldDB" id="A0A8I2YN24"/>
<dbReference type="EMBL" id="JAGFBS010000014">
    <property type="protein sequence ID" value="KAG6375664.1"/>
    <property type="molecule type" value="Genomic_DNA"/>
</dbReference>
<dbReference type="Gene3D" id="2.120.10.80">
    <property type="entry name" value="Kelch-type beta propeller"/>
    <property type="match status" value="1"/>
</dbReference>
<evidence type="ECO:0000256" key="1">
    <source>
        <dbReference type="ARBA" id="ARBA00022737"/>
    </source>
</evidence>
<dbReference type="SUPFAM" id="SSF117281">
    <property type="entry name" value="Kelch motif"/>
    <property type="match status" value="1"/>
</dbReference>
<dbReference type="Proteomes" id="UP000683000">
    <property type="component" value="Unassembled WGS sequence"/>
</dbReference>
<dbReference type="OrthoDB" id="10052615at2759"/>
<keyword evidence="4" id="KW-1185">Reference proteome</keyword>
<evidence type="ECO:0000313" key="4">
    <source>
        <dbReference type="Proteomes" id="UP000683000"/>
    </source>
</evidence>
<evidence type="ECO:0000259" key="2">
    <source>
        <dbReference type="Pfam" id="PF06588"/>
    </source>
</evidence>
<protein>
    <submittedName>
        <fullName evidence="3">Muskelin 1, intracellular mediator kelch motif-containing protein</fullName>
    </submittedName>
</protein>
<feature type="domain" description="Muskelin N-terminal" evidence="2">
    <location>
        <begin position="30"/>
        <end position="135"/>
    </location>
</feature>
<evidence type="ECO:0000313" key="3">
    <source>
        <dbReference type="EMBL" id="KAG6375664.1"/>
    </source>
</evidence>
<dbReference type="Pfam" id="PF06588">
    <property type="entry name" value="Muskelin_N"/>
    <property type="match status" value="1"/>
</dbReference>
<sequence length="367" mass="41792">MEWRTTAAEHEAVDIAPSRNPGHRQLSVRLFQSITFGKFQRKHPCNMKEFKIYAGLNPDHMIQVLHAGLRDDAVQETFSIPHVNRDGVPFPTRFVKIVPLSAHGQSFHISIWYVSVAGITEPSYVEQIRVRYDEVGIRSSCFASYIMRLCLIITPLIMQHRETVVLRQILKHLRERRLLTPYQSILARSQIQFEHPVVTSLHAALVLQGNWDEAETLLTQASSAGLFQRYLQSCQPHAQWRRLHGVDADGDAPTERGGHAMCIDSDNGHIYLFGGWDGYKSLDDFWVYDIQTERWRVISHNTANEKNGPIARSCHKMVFDTKSGSIYLLGRLGDGDVMPARPEDEEALRRAGERVGSRPTGVLFRVL</sequence>
<proteinExistence type="predicted"/>
<dbReference type="InterPro" id="IPR010565">
    <property type="entry name" value="Muskelin_N"/>
</dbReference>
<reference evidence="3" key="1">
    <citation type="submission" date="2021-03" db="EMBL/GenBank/DDBJ databases">
        <title>Evolutionary innovations through gain and loss of genes in the ectomycorrhizal Boletales.</title>
        <authorList>
            <person name="Wu G."/>
            <person name="Miyauchi S."/>
            <person name="Morin E."/>
            <person name="Yang Z.-L."/>
            <person name="Xu J."/>
            <person name="Martin F.M."/>
        </authorList>
    </citation>
    <scope>NUCLEOTIDE SEQUENCE</scope>
    <source>
        <strain evidence="3">BR01</strain>
    </source>
</reference>
<dbReference type="InterPro" id="IPR015915">
    <property type="entry name" value="Kelch-typ_b-propeller"/>
</dbReference>
<keyword evidence="1" id="KW-0677">Repeat</keyword>
<dbReference type="GO" id="GO:0005737">
    <property type="term" value="C:cytoplasm"/>
    <property type="evidence" value="ECO:0007669"/>
    <property type="project" value="TreeGrafter"/>
</dbReference>
<dbReference type="PANTHER" id="PTHR15526">
    <property type="entry name" value="MUSKELIN"/>
    <property type="match status" value="1"/>
</dbReference>
<dbReference type="Gene3D" id="2.60.120.260">
    <property type="entry name" value="Galactose-binding domain-like"/>
    <property type="match status" value="1"/>
</dbReference>
<comment type="caution">
    <text evidence="3">The sequence shown here is derived from an EMBL/GenBank/DDBJ whole genome shotgun (WGS) entry which is preliminary data.</text>
</comment>